<keyword evidence="7" id="KW-1185">Reference proteome</keyword>
<reference evidence="6 7" key="1">
    <citation type="submission" date="2020-06" db="EMBL/GenBank/DDBJ databases">
        <title>Nonomuraea sp. SMC257, a novel actinomycete isolated from soil.</title>
        <authorList>
            <person name="Chanama M."/>
        </authorList>
    </citation>
    <scope>NUCLEOTIDE SEQUENCE [LARGE SCALE GENOMIC DNA]</scope>
    <source>
        <strain evidence="6 7">SMC257</strain>
    </source>
</reference>
<feature type="active site" evidence="3">
    <location>
        <position position="250"/>
    </location>
</feature>
<evidence type="ECO:0000256" key="2">
    <source>
        <dbReference type="ARBA" id="ARBA00023002"/>
    </source>
</evidence>
<dbReference type="FunFam" id="3.40.605.10:FF:000007">
    <property type="entry name" value="NAD/NADP-dependent betaine aldehyde dehydrogenase"/>
    <property type="match status" value="1"/>
</dbReference>
<keyword evidence="2 4" id="KW-0560">Oxidoreductase</keyword>
<organism evidence="6 7">
    <name type="scientific">Nonomuraea montanisoli</name>
    <dbReference type="NCBI Taxonomy" id="2741721"/>
    <lineage>
        <taxon>Bacteria</taxon>
        <taxon>Bacillati</taxon>
        <taxon>Actinomycetota</taxon>
        <taxon>Actinomycetes</taxon>
        <taxon>Streptosporangiales</taxon>
        <taxon>Streptosporangiaceae</taxon>
        <taxon>Nonomuraea</taxon>
    </lineage>
</organism>
<dbReference type="PANTHER" id="PTHR42804:SF1">
    <property type="entry name" value="ALDEHYDE DEHYDROGENASE-RELATED"/>
    <property type="match status" value="1"/>
</dbReference>
<dbReference type="Gene3D" id="3.40.605.10">
    <property type="entry name" value="Aldehyde Dehydrogenase, Chain A, domain 1"/>
    <property type="match status" value="1"/>
</dbReference>
<dbReference type="InterPro" id="IPR016162">
    <property type="entry name" value="Ald_DH_N"/>
</dbReference>
<accession>A0A7Y6I533</accession>
<dbReference type="EMBL" id="JABWGN010000004">
    <property type="protein sequence ID" value="NUW31875.1"/>
    <property type="molecule type" value="Genomic_DNA"/>
</dbReference>
<dbReference type="FunFam" id="3.40.309.10:FF:000012">
    <property type="entry name" value="Betaine aldehyde dehydrogenase"/>
    <property type="match status" value="1"/>
</dbReference>
<dbReference type="InterPro" id="IPR016163">
    <property type="entry name" value="Ald_DH_C"/>
</dbReference>
<dbReference type="InterPro" id="IPR016161">
    <property type="entry name" value="Ald_DH/histidinol_DH"/>
</dbReference>
<protein>
    <submittedName>
        <fullName evidence="6">Aldehyde dehydrogenase</fullName>
    </submittedName>
</protein>
<dbReference type="AlphaFoldDB" id="A0A7Y6I533"/>
<evidence type="ECO:0000259" key="5">
    <source>
        <dbReference type="Pfam" id="PF00171"/>
    </source>
</evidence>
<dbReference type="Pfam" id="PF00171">
    <property type="entry name" value="Aldedh"/>
    <property type="match status" value="1"/>
</dbReference>
<name>A0A7Y6I533_9ACTN</name>
<comment type="caution">
    <text evidence="6">The sequence shown here is derived from an EMBL/GenBank/DDBJ whole genome shotgun (WGS) entry which is preliminary data.</text>
</comment>
<comment type="similarity">
    <text evidence="1 4">Belongs to the aldehyde dehydrogenase family.</text>
</comment>
<sequence>MHEYTQLYIGGRWTDPATGDVIEVVSPHTEEVVGRVPEGSPADMDRAVAAAREAFDDGPWPRMSPAERAGALGRLAAAYEARQGEMAETITAEMGCTLAFSQLAQAPIAHAVLSYYAGLGDSLVMESERQGLFAPVTVRREPVGVVAAIVPWNTPQFLTMTKMAPALLAGCTVVVKPAPETPLDAQILAELVDEAGLPPGVVGIVPAGRETGEHLVRHPGVDKVAFTGSTAAGRRIGAICAEQLRRCSLELGGKSAAILLDDADLDSYIGWLPMTSFIVSGQGCIAQTRVLVQRDRVQEVLDRLAEACRTMRMGDPFDPATELGPLTTASQRDKVEGYIRLGQEEGAKLVAGGGRRGFERGWYVEPTVFLGDNTMRVAREEIFGPVLVVIPYEDEEDAVRLANDSEYGLGGSVWTRDTERGLAVARRVRTGVCALNGFLLDPAAPFGGFKASGMGRELGPEGLDGYLEYKSIPRMG</sequence>
<feature type="domain" description="Aldehyde dehydrogenase" evidence="5">
    <location>
        <begin position="13"/>
        <end position="472"/>
    </location>
</feature>
<gene>
    <name evidence="6" type="ORF">HTZ77_10605</name>
</gene>
<dbReference type="CDD" id="cd07139">
    <property type="entry name" value="ALDH_AldA-Rv0768"/>
    <property type="match status" value="1"/>
</dbReference>
<dbReference type="InterPro" id="IPR029510">
    <property type="entry name" value="Ald_DH_CS_GLU"/>
</dbReference>
<evidence type="ECO:0000313" key="7">
    <source>
        <dbReference type="Proteomes" id="UP000586042"/>
    </source>
</evidence>
<dbReference type="PANTHER" id="PTHR42804">
    <property type="entry name" value="ALDEHYDE DEHYDROGENASE"/>
    <property type="match status" value="1"/>
</dbReference>
<dbReference type="Gene3D" id="3.40.309.10">
    <property type="entry name" value="Aldehyde Dehydrogenase, Chain A, domain 2"/>
    <property type="match status" value="1"/>
</dbReference>
<proteinExistence type="inferred from homology"/>
<dbReference type="InterPro" id="IPR015590">
    <property type="entry name" value="Aldehyde_DH_dom"/>
</dbReference>
<dbReference type="SUPFAM" id="SSF53720">
    <property type="entry name" value="ALDH-like"/>
    <property type="match status" value="1"/>
</dbReference>
<evidence type="ECO:0000256" key="1">
    <source>
        <dbReference type="ARBA" id="ARBA00009986"/>
    </source>
</evidence>
<evidence type="ECO:0000256" key="4">
    <source>
        <dbReference type="RuleBase" id="RU003345"/>
    </source>
</evidence>
<dbReference type="GO" id="GO:0016620">
    <property type="term" value="F:oxidoreductase activity, acting on the aldehyde or oxo group of donors, NAD or NADP as acceptor"/>
    <property type="evidence" value="ECO:0007669"/>
    <property type="project" value="InterPro"/>
</dbReference>
<evidence type="ECO:0000256" key="3">
    <source>
        <dbReference type="PROSITE-ProRule" id="PRU10007"/>
    </source>
</evidence>
<dbReference type="PROSITE" id="PS00687">
    <property type="entry name" value="ALDEHYDE_DEHYDR_GLU"/>
    <property type="match status" value="1"/>
</dbReference>
<dbReference type="Proteomes" id="UP000586042">
    <property type="component" value="Unassembled WGS sequence"/>
</dbReference>
<evidence type="ECO:0000313" key="6">
    <source>
        <dbReference type="EMBL" id="NUW31875.1"/>
    </source>
</evidence>
<dbReference type="RefSeq" id="WP_175589338.1">
    <property type="nucleotide sequence ID" value="NZ_JABWGN010000004.1"/>
</dbReference>